<evidence type="ECO:0000256" key="1">
    <source>
        <dbReference type="SAM" id="MobiDB-lite"/>
    </source>
</evidence>
<feature type="compositionally biased region" description="Acidic residues" evidence="1">
    <location>
        <begin position="41"/>
        <end position="50"/>
    </location>
</feature>
<keyword evidence="3" id="KW-1185">Reference proteome</keyword>
<gene>
    <name evidence="2" type="ORF">H5410_003611</name>
</gene>
<name>A0A9J6B568_SOLCO</name>
<feature type="compositionally biased region" description="Basic and acidic residues" evidence="1">
    <location>
        <begin position="51"/>
        <end position="61"/>
    </location>
</feature>
<feature type="compositionally biased region" description="Basic residues" evidence="1">
    <location>
        <begin position="15"/>
        <end position="27"/>
    </location>
</feature>
<sequence>MAKPKGGSTKPSAHVAHRSKKRRLKKFGKLDNNVDASDNGESSEGESDSEESSRDTSRDENDPLSLPICARLSCMT</sequence>
<dbReference type="EMBL" id="JACXVP010000001">
    <property type="protein sequence ID" value="KAG5631894.1"/>
    <property type="molecule type" value="Genomic_DNA"/>
</dbReference>
<comment type="caution">
    <text evidence="2">The sequence shown here is derived from an EMBL/GenBank/DDBJ whole genome shotgun (WGS) entry which is preliminary data.</text>
</comment>
<protein>
    <submittedName>
        <fullName evidence="2">Uncharacterized protein</fullName>
    </submittedName>
</protein>
<organism evidence="2 3">
    <name type="scientific">Solanum commersonii</name>
    <name type="common">Commerson's wild potato</name>
    <name type="synonym">Commerson's nightshade</name>
    <dbReference type="NCBI Taxonomy" id="4109"/>
    <lineage>
        <taxon>Eukaryota</taxon>
        <taxon>Viridiplantae</taxon>
        <taxon>Streptophyta</taxon>
        <taxon>Embryophyta</taxon>
        <taxon>Tracheophyta</taxon>
        <taxon>Spermatophyta</taxon>
        <taxon>Magnoliopsida</taxon>
        <taxon>eudicotyledons</taxon>
        <taxon>Gunneridae</taxon>
        <taxon>Pentapetalae</taxon>
        <taxon>asterids</taxon>
        <taxon>lamiids</taxon>
        <taxon>Solanales</taxon>
        <taxon>Solanaceae</taxon>
        <taxon>Solanoideae</taxon>
        <taxon>Solaneae</taxon>
        <taxon>Solanum</taxon>
    </lineage>
</organism>
<evidence type="ECO:0000313" key="3">
    <source>
        <dbReference type="Proteomes" id="UP000824120"/>
    </source>
</evidence>
<accession>A0A9J6B568</accession>
<feature type="region of interest" description="Disordered" evidence="1">
    <location>
        <begin position="1"/>
        <end position="76"/>
    </location>
</feature>
<evidence type="ECO:0000313" key="2">
    <source>
        <dbReference type="EMBL" id="KAG5631894.1"/>
    </source>
</evidence>
<proteinExistence type="predicted"/>
<dbReference type="Proteomes" id="UP000824120">
    <property type="component" value="Chromosome 1"/>
</dbReference>
<dbReference type="AlphaFoldDB" id="A0A9J6B568"/>
<reference evidence="2 3" key="1">
    <citation type="submission" date="2020-09" db="EMBL/GenBank/DDBJ databases">
        <title>De no assembly of potato wild relative species, Solanum commersonii.</title>
        <authorList>
            <person name="Cho K."/>
        </authorList>
    </citation>
    <scope>NUCLEOTIDE SEQUENCE [LARGE SCALE GENOMIC DNA]</scope>
    <source>
        <strain evidence="2">LZ3.2</strain>
        <tissue evidence="2">Leaf</tissue>
    </source>
</reference>